<feature type="region of interest" description="Disordered" evidence="1">
    <location>
        <begin position="66"/>
        <end position="102"/>
    </location>
</feature>
<dbReference type="EMBL" id="VDEP01000373">
    <property type="protein sequence ID" value="KAA1093823.1"/>
    <property type="molecule type" value="Genomic_DNA"/>
</dbReference>
<evidence type="ECO:0000256" key="1">
    <source>
        <dbReference type="SAM" id="MobiDB-lite"/>
    </source>
</evidence>
<evidence type="ECO:0000313" key="3">
    <source>
        <dbReference type="EMBL" id="KAA1093823.1"/>
    </source>
</evidence>
<comment type="caution">
    <text evidence="2">The sequence shown here is derived from an EMBL/GenBank/DDBJ whole genome shotgun (WGS) entry which is preliminary data.</text>
</comment>
<dbReference type="Proteomes" id="UP000325313">
    <property type="component" value="Unassembled WGS sequence"/>
</dbReference>
<dbReference type="EMBL" id="VSWC01000080">
    <property type="protein sequence ID" value="KAA1092723.1"/>
    <property type="molecule type" value="Genomic_DNA"/>
</dbReference>
<organism evidence="2 4">
    <name type="scientific">Puccinia graminis f. sp. tritici</name>
    <dbReference type="NCBI Taxonomy" id="56615"/>
    <lineage>
        <taxon>Eukaryota</taxon>
        <taxon>Fungi</taxon>
        <taxon>Dikarya</taxon>
        <taxon>Basidiomycota</taxon>
        <taxon>Pucciniomycotina</taxon>
        <taxon>Pucciniomycetes</taxon>
        <taxon>Pucciniales</taxon>
        <taxon>Pucciniaceae</taxon>
        <taxon>Puccinia</taxon>
    </lineage>
</organism>
<name>A0A5B0NUS5_PUCGR</name>
<keyword evidence="4" id="KW-1185">Reference proteome</keyword>
<dbReference type="AlphaFoldDB" id="A0A5B0NUS5"/>
<feature type="compositionally biased region" description="Basic and acidic residues" evidence="1">
    <location>
        <begin position="77"/>
        <end position="87"/>
    </location>
</feature>
<evidence type="ECO:0000313" key="4">
    <source>
        <dbReference type="Proteomes" id="UP000324748"/>
    </source>
</evidence>
<reference evidence="4 5" key="1">
    <citation type="submission" date="2019-05" db="EMBL/GenBank/DDBJ databases">
        <title>Emergence of the Ug99 lineage of the wheat stem rust pathogen through somatic hybridization.</title>
        <authorList>
            <person name="Li F."/>
            <person name="Upadhyaya N.M."/>
            <person name="Sperschneider J."/>
            <person name="Matny O."/>
            <person name="Nguyen-Phuc H."/>
            <person name="Mago R."/>
            <person name="Raley C."/>
            <person name="Miller M.E."/>
            <person name="Silverstein K.A.T."/>
            <person name="Henningsen E."/>
            <person name="Hirsch C.D."/>
            <person name="Visser B."/>
            <person name="Pretorius Z.A."/>
            <person name="Steffenson B.J."/>
            <person name="Schwessinger B."/>
            <person name="Dodds P.N."/>
            <person name="Figueroa M."/>
        </authorList>
    </citation>
    <scope>NUCLEOTIDE SEQUENCE [LARGE SCALE GENOMIC DNA]</scope>
    <source>
        <strain evidence="2">21-0</strain>
        <strain evidence="3 5">Ug99</strain>
    </source>
</reference>
<evidence type="ECO:0000313" key="2">
    <source>
        <dbReference type="EMBL" id="KAA1092723.1"/>
    </source>
</evidence>
<sequence>MKASSSIYTSPSTSSRAYSDAANEADGMKPMRIVSTCNRFTTGVIDKEEDFVSITSPARALYEATRNPFPSHSTANARKENDKDRDPTGVTRFPFNGLQLQA</sequence>
<feature type="compositionally biased region" description="Low complexity" evidence="1">
    <location>
        <begin position="1"/>
        <end position="15"/>
    </location>
</feature>
<feature type="region of interest" description="Disordered" evidence="1">
    <location>
        <begin position="1"/>
        <end position="28"/>
    </location>
</feature>
<evidence type="ECO:0000313" key="5">
    <source>
        <dbReference type="Proteomes" id="UP000325313"/>
    </source>
</evidence>
<dbReference type="Proteomes" id="UP000324748">
    <property type="component" value="Unassembled WGS sequence"/>
</dbReference>
<gene>
    <name evidence="2" type="ORF">PGT21_012170</name>
    <name evidence="3" type="ORF">PGTUg99_031076</name>
</gene>
<proteinExistence type="predicted"/>
<accession>A0A5B0NUS5</accession>
<protein>
    <submittedName>
        <fullName evidence="2">Uncharacterized protein</fullName>
    </submittedName>
</protein>